<reference evidence="1 2" key="1">
    <citation type="journal article" date="2017" name="Int. J. Syst. Evol. Microbiol.">
        <title>Marinicauda algicola sp. nov., isolated from a marine red alga Rhodosorus marinus.</title>
        <authorList>
            <person name="Jeong S.E."/>
            <person name="Jeon S.H."/>
            <person name="Chun B.H."/>
            <person name="Kim D.W."/>
            <person name="Jeon C.O."/>
        </authorList>
    </citation>
    <scope>NUCLEOTIDE SEQUENCE [LARGE SCALE GENOMIC DNA]</scope>
    <source>
        <strain evidence="1 2">JCM 31718</strain>
    </source>
</reference>
<dbReference type="InterPro" id="IPR045502">
    <property type="entry name" value="DUF6489"/>
</dbReference>
<evidence type="ECO:0000313" key="2">
    <source>
        <dbReference type="Proteomes" id="UP000308054"/>
    </source>
</evidence>
<gene>
    <name evidence="1" type="ORF">E5163_07725</name>
</gene>
<comment type="caution">
    <text evidence="1">The sequence shown here is derived from an EMBL/GenBank/DDBJ whole genome shotgun (WGS) entry which is preliminary data.</text>
</comment>
<proteinExistence type="predicted"/>
<sequence length="77" mass="8952">MKVNIEIDCSPEEARAFMGLPDVSAFNQQMVEEMSARMRENIKQMEPETFMRSMMSFGGEWQRQFMDMMQKASGSKS</sequence>
<dbReference type="AlphaFoldDB" id="A0A4S2H174"/>
<dbReference type="RefSeq" id="WP_135995549.1">
    <property type="nucleotide sequence ID" value="NZ_CP071057.1"/>
</dbReference>
<organism evidence="1 2">
    <name type="scientific">Marinicauda algicola</name>
    <dbReference type="NCBI Taxonomy" id="2029849"/>
    <lineage>
        <taxon>Bacteria</taxon>
        <taxon>Pseudomonadati</taxon>
        <taxon>Pseudomonadota</taxon>
        <taxon>Alphaproteobacteria</taxon>
        <taxon>Maricaulales</taxon>
        <taxon>Maricaulaceae</taxon>
        <taxon>Marinicauda</taxon>
    </lineage>
</organism>
<evidence type="ECO:0000313" key="1">
    <source>
        <dbReference type="EMBL" id="TGY89011.1"/>
    </source>
</evidence>
<dbReference type="Proteomes" id="UP000308054">
    <property type="component" value="Unassembled WGS sequence"/>
</dbReference>
<keyword evidence="2" id="KW-1185">Reference proteome</keyword>
<dbReference type="Pfam" id="PF20099">
    <property type="entry name" value="DUF6489"/>
    <property type="match status" value="1"/>
</dbReference>
<accession>A0A4S2H174</accession>
<protein>
    <submittedName>
        <fullName evidence="1">Uncharacterized protein</fullName>
    </submittedName>
</protein>
<name>A0A4S2H174_9PROT</name>
<dbReference type="EMBL" id="SRXW01000002">
    <property type="protein sequence ID" value="TGY89011.1"/>
    <property type="molecule type" value="Genomic_DNA"/>
</dbReference>
<dbReference type="OrthoDB" id="5740990at2"/>